<dbReference type="GO" id="GO:0030956">
    <property type="term" value="C:glutamyl-tRNA(Gln) amidotransferase complex"/>
    <property type="evidence" value="ECO:0007669"/>
    <property type="project" value="TreeGrafter"/>
</dbReference>
<dbReference type="AlphaFoldDB" id="A0A1V8TCT8"/>
<reference evidence="3" key="1">
    <citation type="submission" date="2017-03" db="EMBL/GenBank/DDBJ databases">
        <title>Genomes of endolithic fungi from Antarctica.</title>
        <authorList>
            <person name="Coleine C."/>
            <person name="Masonjones S."/>
            <person name="Stajich J.E."/>
        </authorList>
    </citation>
    <scope>NUCLEOTIDE SEQUENCE [LARGE SCALE GENOMIC DNA]</scope>
    <source>
        <strain evidence="3">CCFEE 5527</strain>
    </source>
</reference>
<protein>
    <recommendedName>
        <fullName evidence="1">Glutamyl-tRNA amidotransferase complex subunit Gta3 domain-containing protein</fullName>
    </recommendedName>
</protein>
<keyword evidence="3" id="KW-1185">Reference proteome</keyword>
<name>A0A1V8TCT8_9PEZI</name>
<comment type="caution">
    <text evidence="2">The sequence shown here is derived from an EMBL/GenBank/DDBJ whole genome shotgun (WGS) entry which is preliminary data.</text>
</comment>
<accession>A0A1V8TCT8</accession>
<sequence length="199" mass="21618">MALQCLPLRSALRCRPIPSLRRQTARFASTTPSPIDVAALLSKPTWSVASLLPSTSSSPSTSSTTITSKQLHHLLRLSALPPPSSPAEESSLLASLSQHLHFVDEIQNIDTTGVDPLQGLRDETKQGEREQELGLEALREALGREKVVGRYHRRIRRVRDAGKGEGREGVEEDMGDVMGMAGKQVGRFFVVEGGKKEGG</sequence>
<feature type="domain" description="Glutamyl-tRNA amidotransferase complex subunit Gta3" evidence="1">
    <location>
        <begin position="62"/>
        <end position="117"/>
    </location>
</feature>
<evidence type="ECO:0000259" key="1">
    <source>
        <dbReference type="Pfam" id="PF20978"/>
    </source>
</evidence>
<evidence type="ECO:0000313" key="3">
    <source>
        <dbReference type="Proteomes" id="UP000192596"/>
    </source>
</evidence>
<dbReference type="GO" id="GO:0032543">
    <property type="term" value="P:mitochondrial translation"/>
    <property type="evidence" value="ECO:0007669"/>
    <property type="project" value="TreeGrafter"/>
</dbReference>
<dbReference type="EMBL" id="NAJO01000011">
    <property type="protein sequence ID" value="OQO09190.1"/>
    <property type="molecule type" value="Genomic_DNA"/>
</dbReference>
<dbReference type="OrthoDB" id="5522061at2759"/>
<dbReference type="InterPro" id="IPR003837">
    <property type="entry name" value="GatC"/>
</dbReference>
<dbReference type="InParanoid" id="A0A1V8TCT8"/>
<dbReference type="PANTHER" id="PTHR15004:SF0">
    <property type="entry name" value="GLUTAMYL-TRNA(GLN) AMIDOTRANSFERASE SUBUNIT C, MITOCHONDRIAL"/>
    <property type="match status" value="1"/>
</dbReference>
<dbReference type="InterPro" id="IPR049545">
    <property type="entry name" value="Gta3_dom"/>
</dbReference>
<evidence type="ECO:0000313" key="2">
    <source>
        <dbReference type="EMBL" id="OQO09190.1"/>
    </source>
</evidence>
<dbReference type="Proteomes" id="UP000192596">
    <property type="component" value="Unassembled WGS sequence"/>
</dbReference>
<dbReference type="PANTHER" id="PTHR15004">
    <property type="entry name" value="GLUTAMYL-TRNA(GLN) AMIDOTRANSFERASE SUBUNIT C, MITOCHONDRIAL"/>
    <property type="match status" value="1"/>
</dbReference>
<organism evidence="2 3">
    <name type="scientific">Cryoendolithus antarcticus</name>
    <dbReference type="NCBI Taxonomy" id="1507870"/>
    <lineage>
        <taxon>Eukaryota</taxon>
        <taxon>Fungi</taxon>
        <taxon>Dikarya</taxon>
        <taxon>Ascomycota</taxon>
        <taxon>Pezizomycotina</taxon>
        <taxon>Dothideomycetes</taxon>
        <taxon>Dothideomycetidae</taxon>
        <taxon>Cladosporiales</taxon>
        <taxon>Cladosporiaceae</taxon>
        <taxon>Cryoendolithus</taxon>
    </lineage>
</organism>
<gene>
    <name evidence="2" type="ORF">B0A48_06081</name>
</gene>
<proteinExistence type="predicted"/>
<dbReference type="Pfam" id="PF20978">
    <property type="entry name" value="Gta3"/>
    <property type="match status" value="1"/>
</dbReference>
<dbReference type="GO" id="GO:0006450">
    <property type="term" value="P:regulation of translational fidelity"/>
    <property type="evidence" value="ECO:0007669"/>
    <property type="project" value="InterPro"/>
</dbReference>
<dbReference type="GO" id="GO:0070681">
    <property type="term" value="P:glutaminyl-tRNAGln biosynthesis via transamidation"/>
    <property type="evidence" value="ECO:0007669"/>
    <property type="project" value="TreeGrafter"/>
</dbReference>
<dbReference type="GO" id="GO:0005739">
    <property type="term" value="C:mitochondrion"/>
    <property type="evidence" value="ECO:0007669"/>
    <property type="project" value="TreeGrafter"/>
</dbReference>